<dbReference type="OrthoDB" id="9776116at2"/>
<dbReference type="RefSeq" id="WP_118923889.1">
    <property type="nucleotide sequence ID" value="NZ_QXGH01000011.1"/>
</dbReference>
<evidence type="ECO:0000259" key="2">
    <source>
        <dbReference type="Pfam" id="PF01882"/>
    </source>
</evidence>
<feature type="domain" description="DUF58" evidence="2">
    <location>
        <begin position="199"/>
        <end position="352"/>
    </location>
</feature>
<evidence type="ECO:0000313" key="4">
    <source>
        <dbReference type="Proteomes" id="UP000283644"/>
    </source>
</evidence>
<proteinExistence type="predicted"/>
<dbReference type="Proteomes" id="UP000283644">
    <property type="component" value="Unassembled WGS sequence"/>
</dbReference>
<protein>
    <submittedName>
        <fullName evidence="3">DUF58 domain-containing protein</fullName>
    </submittedName>
</protein>
<keyword evidence="4" id="KW-1185">Reference proteome</keyword>
<dbReference type="PANTHER" id="PTHR33608:SF14">
    <property type="entry name" value="POSSIBLE CONSERVED SECRETED PROTEIN"/>
    <property type="match status" value="1"/>
</dbReference>
<comment type="caution">
    <text evidence="3">The sequence shown here is derived from an EMBL/GenBank/DDBJ whole genome shotgun (WGS) entry which is preliminary data.</text>
</comment>
<organism evidence="3 4">
    <name type="scientific">Nocardioides immobilis</name>
    <dbReference type="NCBI Taxonomy" id="2049295"/>
    <lineage>
        <taxon>Bacteria</taxon>
        <taxon>Bacillati</taxon>
        <taxon>Actinomycetota</taxon>
        <taxon>Actinomycetes</taxon>
        <taxon>Propionibacteriales</taxon>
        <taxon>Nocardioidaceae</taxon>
        <taxon>Nocardioides</taxon>
    </lineage>
</organism>
<keyword evidence="1" id="KW-0812">Transmembrane</keyword>
<dbReference type="Pfam" id="PF01882">
    <property type="entry name" value="DUF58"/>
    <property type="match status" value="1"/>
</dbReference>
<keyword evidence="1" id="KW-0472">Membrane</keyword>
<keyword evidence="1" id="KW-1133">Transmembrane helix</keyword>
<evidence type="ECO:0000313" key="3">
    <source>
        <dbReference type="EMBL" id="RHW27953.1"/>
    </source>
</evidence>
<feature type="transmembrane region" description="Helical" evidence="1">
    <location>
        <begin position="20"/>
        <end position="45"/>
    </location>
</feature>
<dbReference type="InterPro" id="IPR002881">
    <property type="entry name" value="DUF58"/>
</dbReference>
<sequence>MTGWQPTYAHLRAVVVGLTVLVVGVVIGRADAVVIAAPLVLVTLWSARRPDTEPRAVTPLTALTVNEGEEVTWEATIEGLPPGGVATVVHPAQKLLEVEPAEGLVVAAGADGPGPGSAVAQIGLRPLRWGRRRLGDPAVAAYDGWYSWRWGPVPLDGMRMTVLPVTAPLDDAAPAPHPRGLVGMERAARPGEGTEFNKVRPFGVGDRLRRIHWPVSARTGRLHVTATYSDEDAHVAVLIDAVNDVGESTGIDGDKSSMDLAVRAAAVLAQHFLHRGDRVGIRVFGAWRVTMVPASSGLLQLRRILDTLCLIEPGTARGEDALAARQGLGAGTLALMLSPLIDRAATQQVAILNRAGIDVVVIDTLPSGMEEETGTTPDALAWRIRMLQRRVETTQLASLGIPVVPWAGAHSLDQVLRDLSRRRSTPRLVVR</sequence>
<name>A0A417Y5K2_9ACTN</name>
<gene>
    <name evidence="3" type="ORF">D0Z08_06620</name>
</gene>
<accession>A0A417Y5K2</accession>
<evidence type="ECO:0000256" key="1">
    <source>
        <dbReference type="SAM" id="Phobius"/>
    </source>
</evidence>
<dbReference type="PANTHER" id="PTHR33608">
    <property type="entry name" value="BLL2464 PROTEIN"/>
    <property type="match status" value="1"/>
</dbReference>
<dbReference type="EMBL" id="QXGH01000011">
    <property type="protein sequence ID" value="RHW27953.1"/>
    <property type="molecule type" value="Genomic_DNA"/>
</dbReference>
<reference evidence="3 4" key="1">
    <citation type="submission" date="2018-09" db="EMBL/GenBank/DDBJ databases">
        <title>Genome sequencing of Nocardioides immobilis CCTCC AB 2017083 for comparison to Nocardioides silvaticus.</title>
        <authorList>
            <person name="Li C."/>
            <person name="Wang G."/>
        </authorList>
    </citation>
    <scope>NUCLEOTIDE SEQUENCE [LARGE SCALE GENOMIC DNA]</scope>
    <source>
        <strain evidence="3 4">CCTCC AB 2017083</strain>
    </source>
</reference>
<dbReference type="AlphaFoldDB" id="A0A417Y5K2"/>